<feature type="compositionally biased region" description="Polar residues" evidence="1">
    <location>
        <begin position="217"/>
        <end position="226"/>
    </location>
</feature>
<dbReference type="Proteomes" id="UP000075903">
    <property type="component" value="Unassembled WGS sequence"/>
</dbReference>
<organism evidence="2 3">
    <name type="scientific">Anopheles merus</name>
    <name type="common">Mosquito</name>
    <dbReference type="NCBI Taxonomy" id="30066"/>
    <lineage>
        <taxon>Eukaryota</taxon>
        <taxon>Metazoa</taxon>
        <taxon>Ecdysozoa</taxon>
        <taxon>Arthropoda</taxon>
        <taxon>Hexapoda</taxon>
        <taxon>Insecta</taxon>
        <taxon>Pterygota</taxon>
        <taxon>Neoptera</taxon>
        <taxon>Endopterygota</taxon>
        <taxon>Diptera</taxon>
        <taxon>Nematocera</taxon>
        <taxon>Culicoidea</taxon>
        <taxon>Culicidae</taxon>
        <taxon>Anophelinae</taxon>
        <taxon>Anopheles</taxon>
    </lineage>
</organism>
<feature type="compositionally biased region" description="Polar residues" evidence="1">
    <location>
        <begin position="87"/>
        <end position="98"/>
    </location>
</feature>
<proteinExistence type="predicted"/>
<keyword evidence="3" id="KW-1185">Reference proteome</keyword>
<evidence type="ECO:0000256" key="1">
    <source>
        <dbReference type="SAM" id="MobiDB-lite"/>
    </source>
</evidence>
<sequence>MYRSADTISFEQPSVSANCRMPSTFCGWNLSEADLLANRPSCRKYMYELSSVSDSSAGCISIILLEPAVPVPDPVPTATTFREQSHRSTVPSNRTPSSRLDDSRLSGYEKVRRAYKCCQKVLTLGLLLAPFTEIADPLLLFASARCRSISSSAADVSVPSSGACAGWEGGGVRCCWACRAAWPAIEQEPSYGEPSDGTEPPSKAGCVCRPASERTWSRSPLLSSRA</sequence>
<dbReference type="VEuPathDB" id="VectorBase:AMEM017982"/>
<dbReference type="AlphaFoldDB" id="A0A182VNI2"/>
<protein>
    <submittedName>
        <fullName evidence="2">Uncharacterized protein</fullName>
    </submittedName>
</protein>
<feature type="region of interest" description="Disordered" evidence="1">
    <location>
        <begin position="189"/>
        <end position="226"/>
    </location>
</feature>
<evidence type="ECO:0000313" key="2">
    <source>
        <dbReference type="EnsemblMetazoa" id="AMEM017982-PA"/>
    </source>
</evidence>
<accession>A0A182VNI2</accession>
<name>A0A182VNI2_ANOME</name>
<feature type="region of interest" description="Disordered" evidence="1">
    <location>
        <begin position="79"/>
        <end position="103"/>
    </location>
</feature>
<evidence type="ECO:0000313" key="3">
    <source>
        <dbReference type="Proteomes" id="UP000075903"/>
    </source>
</evidence>
<reference evidence="2" key="1">
    <citation type="submission" date="2020-05" db="UniProtKB">
        <authorList>
            <consortium name="EnsemblMetazoa"/>
        </authorList>
    </citation>
    <scope>IDENTIFICATION</scope>
    <source>
        <strain evidence="2">MAF</strain>
    </source>
</reference>
<dbReference type="EnsemblMetazoa" id="AMEM017982-RA">
    <property type="protein sequence ID" value="AMEM017982-PA"/>
    <property type="gene ID" value="AMEM017982"/>
</dbReference>